<protein>
    <submittedName>
        <fullName evidence="2">Uncharacterized protein</fullName>
    </submittedName>
</protein>
<proteinExistence type="predicted"/>
<evidence type="ECO:0000313" key="2">
    <source>
        <dbReference type="EMBL" id="QDV49331.1"/>
    </source>
</evidence>
<dbReference type="EMBL" id="CP037452">
    <property type="protein sequence ID" value="QDV49331.1"/>
    <property type="molecule type" value="Genomic_DNA"/>
</dbReference>
<accession>A0A518I8A2</accession>
<dbReference type="Proteomes" id="UP000318313">
    <property type="component" value="Chromosome"/>
</dbReference>
<sequence length="88" mass="9946">MALSMLDVRLPRLFKLLFSNGLHLLIIVREEIWHILCGKIDPEDSQLRFSRMGKNKSGPEALISPKIQPAKFTRSGETGGYYDDPSNS</sequence>
<keyword evidence="3" id="KW-1185">Reference proteome</keyword>
<evidence type="ECO:0000256" key="1">
    <source>
        <dbReference type="SAM" id="MobiDB-lite"/>
    </source>
</evidence>
<evidence type="ECO:0000313" key="3">
    <source>
        <dbReference type="Proteomes" id="UP000318313"/>
    </source>
</evidence>
<gene>
    <name evidence="2" type="ORF">Enr17x_13480</name>
</gene>
<feature type="region of interest" description="Disordered" evidence="1">
    <location>
        <begin position="50"/>
        <end position="88"/>
    </location>
</feature>
<reference evidence="2 3" key="1">
    <citation type="submission" date="2019-03" db="EMBL/GenBank/DDBJ databases">
        <title>Deep-cultivation of Planctomycetes and their phenomic and genomic characterization uncovers novel biology.</title>
        <authorList>
            <person name="Wiegand S."/>
            <person name="Jogler M."/>
            <person name="Boedeker C."/>
            <person name="Pinto D."/>
            <person name="Vollmers J."/>
            <person name="Rivas-Marin E."/>
            <person name="Kohn T."/>
            <person name="Peeters S.H."/>
            <person name="Heuer A."/>
            <person name="Rast P."/>
            <person name="Oberbeckmann S."/>
            <person name="Bunk B."/>
            <person name="Jeske O."/>
            <person name="Meyerdierks A."/>
            <person name="Storesund J.E."/>
            <person name="Kallscheuer N."/>
            <person name="Luecker S."/>
            <person name="Lage O.M."/>
            <person name="Pohl T."/>
            <person name="Merkel B.J."/>
            <person name="Hornburger P."/>
            <person name="Mueller R.-W."/>
            <person name="Bruemmer F."/>
            <person name="Labrenz M."/>
            <person name="Spormann A.M."/>
            <person name="Op den Camp H."/>
            <person name="Overmann J."/>
            <person name="Amann R."/>
            <person name="Jetten M.S.M."/>
            <person name="Mascher T."/>
            <person name="Medema M.H."/>
            <person name="Devos D.P."/>
            <person name="Kaster A.-K."/>
            <person name="Ovreas L."/>
            <person name="Rohde M."/>
            <person name="Galperin M.Y."/>
            <person name="Jogler C."/>
        </authorList>
    </citation>
    <scope>NUCLEOTIDE SEQUENCE [LARGE SCALE GENOMIC DNA]</scope>
    <source>
        <strain evidence="2 3">Enr17</strain>
    </source>
</reference>
<organism evidence="2 3">
    <name type="scientific">Gimesia fumaroli</name>
    <dbReference type="NCBI Taxonomy" id="2527976"/>
    <lineage>
        <taxon>Bacteria</taxon>
        <taxon>Pseudomonadati</taxon>
        <taxon>Planctomycetota</taxon>
        <taxon>Planctomycetia</taxon>
        <taxon>Planctomycetales</taxon>
        <taxon>Planctomycetaceae</taxon>
        <taxon>Gimesia</taxon>
    </lineage>
</organism>
<dbReference type="AlphaFoldDB" id="A0A518I8A2"/>
<name>A0A518I8A2_9PLAN</name>
<dbReference type="KEGG" id="gfm:Enr17x_13480"/>